<feature type="compositionally biased region" description="Pro residues" evidence="1">
    <location>
        <begin position="57"/>
        <end position="70"/>
    </location>
</feature>
<dbReference type="InParanoid" id="A0A0G4FAZ7"/>
<feature type="region of interest" description="Disordered" evidence="1">
    <location>
        <begin position="51"/>
        <end position="70"/>
    </location>
</feature>
<dbReference type="EMBL" id="CDMY01000401">
    <property type="protein sequence ID" value="CEM10097.1"/>
    <property type="molecule type" value="Genomic_DNA"/>
</dbReference>
<protein>
    <submittedName>
        <fullName evidence="2">Uncharacterized protein</fullName>
    </submittedName>
</protein>
<proteinExistence type="predicted"/>
<evidence type="ECO:0000313" key="3">
    <source>
        <dbReference type="Proteomes" id="UP000041254"/>
    </source>
</evidence>
<name>A0A0G4FAZ7_VITBC</name>
<organism evidence="2 3">
    <name type="scientific">Vitrella brassicaformis (strain CCMP3155)</name>
    <dbReference type="NCBI Taxonomy" id="1169540"/>
    <lineage>
        <taxon>Eukaryota</taxon>
        <taxon>Sar</taxon>
        <taxon>Alveolata</taxon>
        <taxon>Colpodellida</taxon>
        <taxon>Vitrellaceae</taxon>
        <taxon>Vitrella</taxon>
    </lineage>
</organism>
<evidence type="ECO:0000256" key="1">
    <source>
        <dbReference type="SAM" id="MobiDB-lite"/>
    </source>
</evidence>
<sequence length="434" mass="47643">MDTEEREGAAAPPEKMDELNTFMASTLGMPRDEIKLLIEQNVARAMQGVAAAAPGGHNPPAPAADSPPRPAFDYAAIRERLENSIQDLRNTLNDTTKVRTIEALQRSPGAIADRLPKRWHAARTTQECTGPLIRHYLCVPRFLGPSVALEKACEALEKEHDTREWATAIKRLRELDIETELGLMVEAMEAGGMVPASPSAADYISTINKMTATSGEETDSEHAREQYPPLSEYELSAPESFPRPLRRVPDAAPATTKYQSMRFAPPGEEDGPEWLFIAEGRYRKTGEGDGRALEPNEGGEDSYVVVYGTTHGPQLSFKEAVLHLFVLFVLAHYDDTFEADAIFLERRLYQVVRLLQLRVFDGVMDAGIPMLLGLKPPAGGGGSPLETRAGLLGFRTVAAKLKFEVDVPIAGLEDLQREAARMVMGGEEDGDEFV</sequence>
<dbReference type="AlphaFoldDB" id="A0A0G4FAZ7"/>
<dbReference type="Proteomes" id="UP000041254">
    <property type="component" value="Unassembled WGS sequence"/>
</dbReference>
<keyword evidence="3" id="KW-1185">Reference proteome</keyword>
<evidence type="ECO:0000313" key="2">
    <source>
        <dbReference type="EMBL" id="CEM10097.1"/>
    </source>
</evidence>
<accession>A0A0G4FAZ7</accession>
<gene>
    <name evidence="2" type="ORF">Vbra_22552</name>
</gene>
<dbReference type="VEuPathDB" id="CryptoDB:Vbra_22552"/>
<reference evidence="2 3" key="1">
    <citation type="submission" date="2014-11" db="EMBL/GenBank/DDBJ databases">
        <authorList>
            <person name="Zhu J."/>
            <person name="Qi W."/>
            <person name="Song R."/>
        </authorList>
    </citation>
    <scope>NUCLEOTIDE SEQUENCE [LARGE SCALE GENOMIC DNA]</scope>
</reference>